<evidence type="ECO:0000313" key="13">
    <source>
        <dbReference type="Proteomes" id="UP000288361"/>
    </source>
</evidence>
<evidence type="ECO:0000256" key="4">
    <source>
        <dbReference type="ARBA" id="ARBA00022694"/>
    </source>
</evidence>
<keyword evidence="2 8" id="KW-0963">Cytoplasm</keyword>
<dbReference type="GO" id="GO:0006400">
    <property type="term" value="P:tRNA modification"/>
    <property type="evidence" value="ECO:0007669"/>
    <property type="project" value="UniProtKB-UniRule"/>
</dbReference>
<dbReference type="InterPro" id="IPR015262">
    <property type="entry name" value="tRNA_Ile_lys_synt_subst-bd"/>
</dbReference>
<evidence type="ECO:0000256" key="7">
    <source>
        <dbReference type="ARBA" id="ARBA00048539"/>
    </source>
</evidence>
<dbReference type="EC" id="6.3.4.19" evidence="8"/>
<dbReference type="InterPro" id="IPR012795">
    <property type="entry name" value="tRNA_Ile_lys_synt_N"/>
</dbReference>
<dbReference type="SUPFAM" id="SSF82829">
    <property type="entry name" value="MesJ substrate recognition domain-like"/>
    <property type="match status" value="1"/>
</dbReference>
<organism evidence="12 13">
    <name type="scientific">Idiomarina piscisalsi</name>
    <dbReference type="NCBI Taxonomy" id="1096243"/>
    <lineage>
        <taxon>Bacteria</taxon>
        <taxon>Pseudomonadati</taxon>
        <taxon>Pseudomonadota</taxon>
        <taxon>Gammaproteobacteria</taxon>
        <taxon>Alteromonadales</taxon>
        <taxon>Idiomarinaceae</taxon>
        <taxon>Idiomarina</taxon>
    </lineage>
</organism>
<keyword evidence="5" id="KW-0547">Nucleotide-binding</keyword>
<comment type="similarity">
    <text evidence="8">Belongs to the tRNA(Ile)-lysidine synthase family.</text>
</comment>
<dbReference type="Pfam" id="PF09179">
    <property type="entry name" value="TilS"/>
    <property type="match status" value="1"/>
</dbReference>
<dbReference type="SUPFAM" id="SSF52402">
    <property type="entry name" value="Adenine nucleotide alpha hydrolases-like"/>
    <property type="match status" value="1"/>
</dbReference>
<dbReference type="Pfam" id="PF01171">
    <property type="entry name" value="ATP_bind_3"/>
    <property type="match status" value="1"/>
</dbReference>
<dbReference type="EMBL" id="PIQA01000001">
    <property type="protein sequence ID" value="RUO67951.1"/>
    <property type="molecule type" value="Genomic_DNA"/>
</dbReference>
<accession>A0A432YXC3</accession>
<dbReference type="PANTHER" id="PTHR43033:SF1">
    <property type="entry name" value="TRNA(ILE)-LYSIDINE SYNTHASE-RELATED"/>
    <property type="match status" value="1"/>
</dbReference>
<dbReference type="RefSeq" id="WP_126751582.1">
    <property type="nucleotide sequence ID" value="NZ_JBHUMT010000016.1"/>
</dbReference>
<dbReference type="NCBIfam" id="TIGR02432">
    <property type="entry name" value="lysidine_TilS_N"/>
    <property type="match status" value="1"/>
</dbReference>
<comment type="function">
    <text evidence="8">Ligates lysine onto the cytidine present at position 34 of the AUA codon-specific tRNA(Ile) that contains the anticodon CAU, in an ATP-dependent manner. Cytidine is converted to lysidine, thus changing the amino acid specificity of the tRNA from methionine to isoleucine.</text>
</comment>
<dbReference type="InterPro" id="IPR012094">
    <property type="entry name" value="tRNA_Ile_lys_synt"/>
</dbReference>
<evidence type="ECO:0000259" key="10">
    <source>
        <dbReference type="Pfam" id="PF09179"/>
    </source>
</evidence>
<dbReference type="HAMAP" id="MF_01161">
    <property type="entry name" value="tRNA_Ile_lys_synt"/>
    <property type="match status" value="1"/>
</dbReference>
<proteinExistence type="inferred from homology"/>
<reference evidence="12 13" key="1">
    <citation type="journal article" date="2011" name="Front. Microbiol.">
        <title>Genomic signatures of strain selection and enhancement in Bacillus atrophaeus var. globigii, a historical biowarfare simulant.</title>
        <authorList>
            <person name="Gibbons H.S."/>
            <person name="Broomall S.M."/>
            <person name="McNew L.A."/>
            <person name="Daligault H."/>
            <person name="Chapman C."/>
            <person name="Bruce D."/>
            <person name="Karavis M."/>
            <person name="Krepps M."/>
            <person name="McGregor P.A."/>
            <person name="Hong C."/>
            <person name="Park K.H."/>
            <person name="Akmal A."/>
            <person name="Feldman A."/>
            <person name="Lin J.S."/>
            <person name="Chang W.E."/>
            <person name="Higgs B.W."/>
            <person name="Demirev P."/>
            <person name="Lindquist J."/>
            <person name="Liem A."/>
            <person name="Fochler E."/>
            <person name="Read T.D."/>
            <person name="Tapia R."/>
            <person name="Johnson S."/>
            <person name="Bishop-Lilly K.A."/>
            <person name="Detter C."/>
            <person name="Han C."/>
            <person name="Sozhamannan S."/>
            <person name="Rosenzweig C.N."/>
            <person name="Skowronski E.W."/>
        </authorList>
    </citation>
    <scope>NUCLEOTIDE SEQUENCE [LARGE SCALE GENOMIC DNA]</scope>
    <source>
        <strain evidence="12 13">TPS4-2</strain>
    </source>
</reference>
<dbReference type="NCBIfam" id="TIGR02433">
    <property type="entry name" value="lysidine_TilS_C"/>
    <property type="match status" value="1"/>
</dbReference>
<evidence type="ECO:0000256" key="3">
    <source>
        <dbReference type="ARBA" id="ARBA00022598"/>
    </source>
</evidence>
<protein>
    <recommendedName>
        <fullName evidence="8">tRNA(Ile)-lysidine synthase</fullName>
        <ecNumber evidence="8">6.3.4.19</ecNumber>
    </recommendedName>
    <alternativeName>
        <fullName evidence="8">tRNA(Ile)-2-lysyl-cytidine synthase</fullName>
    </alternativeName>
    <alternativeName>
        <fullName evidence="8">tRNA(Ile)-lysidine synthetase</fullName>
    </alternativeName>
</protein>
<dbReference type="InterPro" id="IPR011063">
    <property type="entry name" value="TilS/TtcA_N"/>
</dbReference>
<evidence type="ECO:0000256" key="2">
    <source>
        <dbReference type="ARBA" id="ARBA00022490"/>
    </source>
</evidence>
<evidence type="ECO:0000256" key="6">
    <source>
        <dbReference type="ARBA" id="ARBA00022840"/>
    </source>
</evidence>
<dbReference type="InterPro" id="IPR012796">
    <property type="entry name" value="Lysidine-tRNA-synth_C"/>
</dbReference>
<dbReference type="GO" id="GO:0032267">
    <property type="term" value="F:tRNA(Ile)-lysidine synthase activity"/>
    <property type="evidence" value="ECO:0007669"/>
    <property type="project" value="UniProtKB-EC"/>
</dbReference>
<evidence type="ECO:0000313" key="12">
    <source>
        <dbReference type="EMBL" id="RUO67951.1"/>
    </source>
</evidence>
<keyword evidence="4 8" id="KW-0819">tRNA processing</keyword>
<name>A0A432YXC3_9GAMM</name>
<keyword evidence="3 8" id="KW-0436">Ligase</keyword>
<keyword evidence="6" id="KW-0067">ATP-binding</keyword>
<dbReference type="AlphaFoldDB" id="A0A432YXC3"/>
<comment type="caution">
    <text evidence="8">Lacks conserved residue(s) required for the propagation of feature annotation.</text>
</comment>
<evidence type="ECO:0000256" key="1">
    <source>
        <dbReference type="ARBA" id="ARBA00004496"/>
    </source>
</evidence>
<comment type="catalytic activity">
    <reaction evidence="7 8">
        <text>cytidine(34) in tRNA(Ile2) + L-lysine + ATP = lysidine(34) in tRNA(Ile2) + AMP + diphosphate + H(+)</text>
        <dbReference type="Rhea" id="RHEA:43744"/>
        <dbReference type="Rhea" id="RHEA-COMP:10625"/>
        <dbReference type="Rhea" id="RHEA-COMP:10670"/>
        <dbReference type="ChEBI" id="CHEBI:15378"/>
        <dbReference type="ChEBI" id="CHEBI:30616"/>
        <dbReference type="ChEBI" id="CHEBI:32551"/>
        <dbReference type="ChEBI" id="CHEBI:33019"/>
        <dbReference type="ChEBI" id="CHEBI:82748"/>
        <dbReference type="ChEBI" id="CHEBI:83665"/>
        <dbReference type="ChEBI" id="CHEBI:456215"/>
        <dbReference type="EC" id="6.3.4.19"/>
    </reaction>
</comment>
<gene>
    <name evidence="8 12" type="primary">tilS</name>
    <name evidence="12" type="ORF">CWI73_03590</name>
</gene>
<dbReference type="SUPFAM" id="SSF56037">
    <property type="entry name" value="PheT/TilS domain"/>
    <property type="match status" value="1"/>
</dbReference>
<evidence type="ECO:0000256" key="5">
    <source>
        <dbReference type="ARBA" id="ARBA00022741"/>
    </source>
</evidence>
<dbReference type="Gene3D" id="3.40.50.620">
    <property type="entry name" value="HUPs"/>
    <property type="match status" value="1"/>
</dbReference>
<dbReference type="PANTHER" id="PTHR43033">
    <property type="entry name" value="TRNA(ILE)-LYSIDINE SYNTHASE-RELATED"/>
    <property type="match status" value="1"/>
</dbReference>
<feature type="domain" description="tRNA(Ile)-lysidine/2-thiocytidine synthase N-terminal" evidence="9">
    <location>
        <begin position="25"/>
        <end position="205"/>
    </location>
</feature>
<evidence type="ECO:0000259" key="11">
    <source>
        <dbReference type="Pfam" id="PF11734"/>
    </source>
</evidence>
<dbReference type="Pfam" id="PF11734">
    <property type="entry name" value="TilS_C"/>
    <property type="match status" value="1"/>
</dbReference>
<dbReference type="CDD" id="cd01992">
    <property type="entry name" value="TilS_N"/>
    <property type="match status" value="1"/>
</dbReference>
<dbReference type="Proteomes" id="UP000288361">
    <property type="component" value="Unassembled WGS sequence"/>
</dbReference>
<feature type="domain" description="tRNA(Ile)-lysidine synthase substrate-binding" evidence="10">
    <location>
        <begin position="256"/>
        <end position="322"/>
    </location>
</feature>
<dbReference type="GO" id="GO:0005524">
    <property type="term" value="F:ATP binding"/>
    <property type="evidence" value="ECO:0007669"/>
    <property type="project" value="UniProtKB-KW"/>
</dbReference>
<feature type="domain" description="Lysidine-tRNA(Ile) synthetase C-terminal" evidence="11">
    <location>
        <begin position="363"/>
        <end position="412"/>
    </location>
</feature>
<comment type="subcellular location">
    <subcellularLocation>
        <location evidence="1 8">Cytoplasm</location>
    </subcellularLocation>
</comment>
<dbReference type="InterPro" id="IPR014729">
    <property type="entry name" value="Rossmann-like_a/b/a_fold"/>
</dbReference>
<dbReference type="Gene3D" id="1.20.59.20">
    <property type="match status" value="1"/>
</dbReference>
<comment type="caution">
    <text evidence="12">The sequence shown here is derived from an EMBL/GenBank/DDBJ whole genome shotgun (WGS) entry which is preliminary data.</text>
</comment>
<evidence type="ECO:0000259" key="9">
    <source>
        <dbReference type="Pfam" id="PF01171"/>
    </source>
</evidence>
<sequence>MMTDALYERFLAAINKLSLQPGQQLVAALGGGADSQTILDLLMRFRRDNPQYRYLAIHLDHSFHPDSGRWSDTIHEAAKAYGIDTIFEPLEVPMKTRVSKEAIGRELRYKRLAELTEPNAVLLVGQHKNDQIETFLLQLKRGSGPKGLASMAEIQPWEGERTLCRPLLTTSKDEILEYAAHHQLTWIEDDTNYDTTIERNFLRHEVIPTLENRWPHFGMSVIRSARLCAEQQDVMDELLLEKLHAAQQTQSSDCFPLSLLKNTSAAMQRALLRTWLQQLGKSLPSYEQLEQIRRQSLNVRLDTQLAINCQGYSVRYFKSALWVDDGVPELFSDVAISEPITHFGQWGILQIAEDVITESETLTVSLTHPKGKLGKPGREGRKKLTDWFKECGLAPWLRQRVPVLQVNEHDVWTPVTGWLTPAPESHSVPTVSPSWQTTLEWLSNS</sequence>
<evidence type="ECO:0000256" key="8">
    <source>
        <dbReference type="HAMAP-Rule" id="MF_01161"/>
    </source>
</evidence>
<dbReference type="GO" id="GO:0005737">
    <property type="term" value="C:cytoplasm"/>
    <property type="evidence" value="ECO:0007669"/>
    <property type="project" value="UniProtKB-SubCell"/>
</dbReference>